<evidence type="ECO:0000313" key="2">
    <source>
        <dbReference type="EMBL" id="QBP11403.1"/>
    </source>
</evidence>
<dbReference type="EMBL" id="CP037900">
    <property type="protein sequence ID" value="QBP11403.1"/>
    <property type="molecule type" value="Genomic_DNA"/>
</dbReference>
<feature type="region of interest" description="Disordered" evidence="1">
    <location>
        <begin position="95"/>
        <end position="128"/>
    </location>
</feature>
<name>A0A2L0XBD4_9BURK</name>
<dbReference type="OrthoDB" id="8970273at2"/>
<evidence type="ECO:0000256" key="1">
    <source>
        <dbReference type="SAM" id="MobiDB-lite"/>
    </source>
</evidence>
<feature type="region of interest" description="Disordered" evidence="1">
    <location>
        <begin position="146"/>
        <end position="165"/>
    </location>
</feature>
<feature type="compositionally biased region" description="Polar residues" evidence="1">
    <location>
        <begin position="100"/>
        <end position="109"/>
    </location>
</feature>
<gene>
    <name evidence="2" type="ORF">DDF84_017440</name>
</gene>
<reference evidence="2 3" key="1">
    <citation type="submission" date="2019-03" db="EMBL/GenBank/DDBJ databases">
        <title>Comparative insights into the high quality Complete genome sequence of highly metal resistant Cupriavidus metallidurans strain BS1 isolated from a gold-copper mine.</title>
        <authorList>
            <person name="Mazhar H.S."/>
            <person name="Rensing C."/>
        </authorList>
    </citation>
    <scope>NUCLEOTIDE SEQUENCE [LARGE SCALE GENOMIC DNA]</scope>
    <source>
        <strain evidence="2 3">BS1</strain>
    </source>
</reference>
<evidence type="ECO:0000313" key="3">
    <source>
        <dbReference type="Proteomes" id="UP000253772"/>
    </source>
</evidence>
<dbReference type="AlphaFoldDB" id="A0A2L0XBD4"/>
<accession>A0A2L0XBD4</accession>
<proteinExistence type="predicted"/>
<dbReference type="Proteomes" id="UP000253772">
    <property type="component" value="Chromosome c1"/>
</dbReference>
<feature type="compositionally biased region" description="Pro residues" evidence="1">
    <location>
        <begin position="154"/>
        <end position="165"/>
    </location>
</feature>
<organism evidence="2 3">
    <name type="scientific">Cupriavidus metallidurans</name>
    <dbReference type="NCBI Taxonomy" id="119219"/>
    <lineage>
        <taxon>Bacteria</taxon>
        <taxon>Pseudomonadati</taxon>
        <taxon>Pseudomonadota</taxon>
        <taxon>Betaproteobacteria</taxon>
        <taxon>Burkholderiales</taxon>
        <taxon>Burkholderiaceae</taxon>
        <taxon>Cupriavidus</taxon>
    </lineage>
</organism>
<protein>
    <submittedName>
        <fullName evidence="2">Uncharacterized protein</fullName>
    </submittedName>
</protein>
<sequence length="165" mass="16877">MGTTVCAGPCHPVESTPVFLSFASPAPRLLVQPFRLLLMIVLLAFLPLQAWAGLGTSAAGVGMVQVPQTADVSDVARATLTVATDAAAIADVGDPADIAASTTQESSHPADNAEPSPPGADFAEQLLPAPLPRMATATGRSAVPQYARIALPDPDLPLLPRPPRG</sequence>